<comment type="caution">
    <text evidence="7">The sequence shown here is derived from an EMBL/GenBank/DDBJ whole genome shotgun (WGS) entry which is preliminary data.</text>
</comment>
<dbReference type="InterPro" id="IPR036866">
    <property type="entry name" value="RibonucZ/Hydroxyglut_hydro"/>
</dbReference>
<dbReference type="Gene3D" id="3.10.20.580">
    <property type="match status" value="1"/>
</dbReference>
<sequence length="287" mass="30622">MDIARKLGYLRVPDGMVIDARAAQDLPGDQVLLICTGSQGEPMSALSRMANRDHAIGIGEDDTVLLASSLIPGNENAVNRVINGLTRQGARVVHRGNALVHISGHASAGELLYCYNIVQPRNVMPVHGEARHLRANAHLAESTGVPAERIVVAEDGTVVDLRAGRAEVTGKVPCGHVYVDGQLVADLESSLKDRRILAEEGFISVVAVVDTATGALVGAPEIHARGSIATVAPFDDVAALITRTLSQAVLDGTTDVHELQQQIRRVVGRWVDPTHRRRPMILPVVVT</sequence>
<feature type="domain" description="Zn-dependent metallo-hydrolase RNA specificity" evidence="4">
    <location>
        <begin position="98"/>
        <end position="146"/>
    </location>
</feature>
<dbReference type="Pfam" id="PF17770">
    <property type="entry name" value="RNase_J_C"/>
    <property type="match status" value="1"/>
</dbReference>
<evidence type="ECO:0000259" key="6">
    <source>
        <dbReference type="Pfam" id="PF22505"/>
    </source>
</evidence>
<feature type="domain" description="Ribonuclease J C-terminal" evidence="5">
    <location>
        <begin position="191"/>
        <end position="286"/>
    </location>
</feature>
<keyword evidence="2" id="KW-0378">Hydrolase</keyword>
<feature type="domain" description="Ribonuclease J beta-CASP" evidence="6">
    <location>
        <begin position="1"/>
        <end position="85"/>
    </location>
</feature>
<dbReference type="PANTHER" id="PTHR43694:SF1">
    <property type="entry name" value="RIBONUCLEASE J"/>
    <property type="match status" value="1"/>
</dbReference>
<dbReference type="PANTHER" id="PTHR43694">
    <property type="entry name" value="RIBONUCLEASE J"/>
    <property type="match status" value="1"/>
</dbReference>
<accession>A0ABX9W7V0</accession>
<evidence type="ECO:0000256" key="1">
    <source>
        <dbReference type="ARBA" id="ARBA00022723"/>
    </source>
</evidence>
<dbReference type="RefSeq" id="WP_148058569.1">
    <property type="nucleotide sequence ID" value="NZ_JAAHBY010000202.1"/>
</dbReference>
<organism evidence="7 8">
    <name type="scientific">Micromonospora solifontis</name>
    <dbReference type="NCBI Taxonomy" id="2487138"/>
    <lineage>
        <taxon>Bacteria</taxon>
        <taxon>Bacillati</taxon>
        <taxon>Actinomycetota</taxon>
        <taxon>Actinomycetes</taxon>
        <taxon>Micromonosporales</taxon>
        <taxon>Micromonosporaceae</taxon>
        <taxon>Micromonospora</taxon>
    </lineage>
</organism>
<feature type="non-terminal residue" evidence="7">
    <location>
        <position position="1"/>
    </location>
</feature>
<proteinExistence type="predicted"/>
<gene>
    <name evidence="7" type="ORF">EFE23_27860</name>
</gene>
<evidence type="ECO:0000259" key="5">
    <source>
        <dbReference type="Pfam" id="PF17770"/>
    </source>
</evidence>
<dbReference type="InterPro" id="IPR042173">
    <property type="entry name" value="RNase_J_2"/>
</dbReference>
<evidence type="ECO:0000259" key="4">
    <source>
        <dbReference type="Pfam" id="PF07521"/>
    </source>
</evidence>
<keyword evidence="1" id="KW-0479">Metal-binding</keyword>
<dbReference type="Gene3D" id="3.40.50.10710">
    <property type="entry name" value="Metallo-hydrolase/oxidoreductase"/>
    <property type="match status" value="1"/>
</dbReference>
<name>A0ABX9W7V0_9ACTN</name>
<dbReference type="EMBL" id="RJLN01000202">
    <property type="protein sequence ID" value="RNL82587.1"/>
    <property type="molecule type" value="Genomic_DNA"/>
</dbReference>
<dbReference type="Pfam" id="PF22505">
    <property type="entry name" value="RNase_J_b_CASP"/>
    <property type="match status" value="1"/>
</dbReference>
<evidence type="ECO:0000256" key="3">
    <source>
        <dbReference type="ARBA" id="ARBA00022833"/>
    </source>
</evidence>
<evidence type="ECO:0000313" key="8">
    <source>
        <dbReference type="Proteomes" id="UP000280698"/>
    </source>
</evidence>
<protein>
    <submittedName>
        <fullName evidence="7">Ribonuclease J</fullName>
    </submittedName>
</protein>
<keyword evidence="8" id="KW-1185">Reference proteome</keyword>
<evidence type="ECO:0000256" key="2">
    <source>
        <dbReference type="ARBA" id="ARBA00022801"/>
    </source>
</evidence>
<dbReference type="InterPro" id="IPR055132">
    <property type="entry name" value="RNase_J_b_CASP"/>
</dbReference>
<dbReference type="Proteomes" id="UP000280698">
    <property type="component" value="Unassembled WGS sequence"/>
</dbReference>
<dbReference type="Pfam" id="PF07521">
    <property type="entry name" value="RMMBL"/>
    <property type="match status" value="1"/>
</dbReference>
<reference evidence="7 8" key="1">
    <citation type="submission" date="2018-11" db="EMBL/GenBank/DDBJ databases">
        <title>Micromonospora sp. PPF5-17, a new actinomycetes isolated from a hot spring soil.</title>
        <authorList>
            <person name="Thawai C."/>
        </authorList>
    </citation>
    <scope>NUCLEOTIDE SEQUENCE [LARGE SCALE GENOMIC DNA]</scope>
    <source>
        <strain evidence="7 8">PPF5-17</strain>
    </source>
</reference>
<keyword evidence="3" id="KW-0862">Zinc</keyword>
<dbReference type="SUPFAM" id="SSF56281">
    <property type="entry name" value="Metallo-hydrolase/oxidoreductase"/>
    <property type="match status" value="1"/>
</dbReference>
<feature type="non-terminal residue" evidence="7">
    <location>
        <position position="287"/>
    </location>
</feature>
<dbReference type="InterPro" id="IPR011108">
    <property type="entry name" value="RMMBL"/>
</dbReference>
<evidence type="ECO:0000313" key="7">
    <source>
        <dbReference type="EMBL" id="RNL82587.1"/>
    </source>
</evidence>
<dbReference type="InterPro" id="IPR041636">
    <property type="entry name" value="RNase_J_C"/>
</dbReference>